<dbReference type="Pfam" id="PF25145">
    <property type="entry name" value="NfeD1b_N"/>
    <property type="match status" value="1"/>
</dbReference>
<dbReference type="Pfam" id="PF01957">
    <property type="entry name" value="NfeD"/>
    <property type="match status" value="1"/>
</dbReference>
<keyword evidence="3 6" id="KW-1133">Transmembrane helix</keyword>
<feature type="region of interest" description="Disordered" evidence="5">
    <location>
        <begin position="144"/>
        <end position="196"/>
    </location>
</feature>
<dbReference type="InterPro" id="IPR056738">
    <property type="entry name" value="NfeD1b_N"/>
</dbReference>
<evidence type="ECO:0000256" key="6">
    <source>
        <dbReference type="SAM" id="Phobius"/>
    </source>
</evidence>
<keyword evidence="2 6" id="KW-0812">Transmembrane</keyword>
<sequence>MSVMRLSSAKSLLTPVRLFCAGLIALGAVMLAAGALARQAGSAAGTVHLVSLQGAIGPARAGHVVRVIERAAGETDAVIIEMDTPGGLVDAMRDINNAILASSVPVIVHVAPTGARATSAGAYILYAAHVAAMAPGSTVGAATPVTMGGAPGRPPATPDEDEEESNEPGNALEEAARQRSEPATRQAPGNDEAMRNKMVNDSVAYIRALAELRGRNGDWAERAVREGVSLTYSEAVAENVADFVAGSTTELLTLASGRTVMLGDGSEVTLALEGAAIERVEMSLPTQILTVITDPNIAFLLLNLGFIGLLVSFYNGLEPITFVAGLICIIVGLYALNTLPLNYAGAALIVLGLGLLIAEVFIASFGLLALGGVVAFAIGALMLVDTDVEGLRIDWPLVLAMSAVMGVSVLLAGSYGLAAQARKVVTGREGLTGATGTVLNWLNGAGHVLVEGERWQAVSSDDLQPGDTVKVVSVDGLTVKVKSSGRG</sequence>
<reference evidence="11" key="1">
    <citation type="journal article" date="2019" name="Int. J. Syst. Evol. Microbiol.">
        <title>The Global Catalogue of Microorganisms (GCM) 10K type strain sequencing project: providing services to taxonomists for standard genome sequencing and annotation.</title>
        <authorList>
            <consortium name="The Broad Institute Genomics Platform"/>
            <consortium name="The Broad Institute Genome Sequencing Center for Infectious Disease"/>
            <person name="Wu L."/>
            <person name="Ma J."/>
        </authorList>
    </citation>
    <scope>NUCLEOTIDE SEQUENCE [LARGE SCALE GENOMIC DNA]</scope>
    <source>
        <strain evidence="11">CCUG 62981</strain>
    </source>
</reference>
<keyword evidence="11" id="KW-1185">Reference proteome</keyword>
<dbReference type="Proteomes" id="UP001596024">
    <property type="component" value="Unassembled WGS sequence"/>
</dbReference>
<evidence type="ECO:0000259" key="9">
    <source>
        <dbReference type="Pfam" id="PF25145"/>
    </source>
</evidence>
<evidence type="ECO:0000313" key="11">
    <source>
        <dbReference type="Proteomes" id="UP001596024"/>
    </source>
</evidence>
<feature type="transmembrane region" description="Helical" evidence="6">
    <location>
        <begin position="320"/>
        <end position="337"/>
    </location>
</feature>
<dbReference type="InterPro" id="IPR012340">
    <property type="entry name" value="NA-bd_OB-fold"/>
</dbReference>
<dbReference type="SUPFAM" id="SSF141322">
    <property type="entry name" value="NfeD domain-like"/>
    <property type="match status" value="1"/>
</dbReference>
<dbReference type="InterPro" id="IPR029045">
    <property type="entry name" value="ClpP/crotonase-like_dom_sf"/>
</dbReference>
<accession>A0ABV9NCV8</accession>
<feature type="domain" description="NfeD-like C-terminal" evidence="7">
    <location>
        <begin position="429"/>
        <end position="482"/>
    </location>
</feature>
<dbReference type="EMBL" id="JBHSGQ010000003">
    <property type="protein sequence ID" value="MFC4725324.1"/>
    <property type="molecule type" value="Genomic_DNA"/>
</dbReference>
<evidence type="ECO:0000256" key="3">
    <source>
        <dbReference type="ARBA" id="ARBA00022989"/>
    </source>
</evidence>
<dbReference type="Pfam" id="PF24961">
    <property type="entry name" value="NfeD_membrane"/>
    <property type="match status" value="1"/>
</dbReference>
<gene>
    <name evidence="10" type="ORF">ACFPB0_08485</name>
</gene>
<comment type="caution">
    <text evidence="10">The sequence shown here is derived from an EMBL/GenBank/DDBJ whole genome shotgun (WGS) entry which is preliminary data.</text>
</comment>
<evidence type="ECO:0000256" key="2">
    <source>
        <dbReference type="ARBA" id="ARBA00022692"/>
    </source>
</evidence>
<dbReference type="Gene3D" id="2.40.50.140">
    <property type="entry name" value="Nucleic acid-binding proteins"/>
    <property type="match status" value="1"/>
</dbReference>
<dbReference type="PANTHER" id="PTHR33507:SF4">
    <property type="entry name" value="NODULATION COMPETITIVENESS PROTEIN NFED"/>
    <property type="match status" value="1"/>
</dbReference>
<evidence type="ECO:0000259" key="8">
    <source>
        <dbReference type="Pfam" id="PF24961"/>
    </source>
</evidence>
<organism evidence="10 11">
    <name type="scientific">Glycocaulis abyssi</name>
    <dbReference type="NCBI Taxonomy" id="1433403"/>
    <lineage>
        <taxon>Bacteria</taxon>
        <taxon>Pseudomonadati</taxon>
        <taxon>Pseudomonadota</taxon>
        <taxon>Alphaproteobacteria</taxon>
        <taxon>Maricaulales</taxon>
        <taxon>Maricaulaceae</taxon>
        <taxon>Glycocaulis</taxon>
    </lineage>
</organism>
<dbReference type="Gene3D" id="3.90.226.10">
    <property type="entry name" value="2-enoyl-CoA Hydratase, Chain A, domain 1"/>
    <property type="match status" value="1"/>
</dbReference>
<evidence type="ECO:0000259" key="7">
    <source>
        <dbReference type="Pfam" id="PF01957"/>
    </source>
</evidence>
<evidence type="ECO:0000313" key="10">
    <source>
        <dbReference type="EMBL" id="MFC4725324.1"/>
    </source>
</evidence>
<dbReference type="CDD" id="cd07020">
    <property type="entry name" value="Clp_protease_NfeD_1"/>
    <property type="match status" value="1"/>
</dbReference>
<dbReference type="InterPro" id="IPR056739">
    <property type="entry name" value="NfeD_membrane"/>
</dbReference>
<dbReference type="InterPro" id="IPR052165">
    <property type="entry name" value="Membrane_assoc_protease"/>
</dbReference>
<dbReference type="PANTHER" id="PTHR33507">
    <property type="entry name" value="INNER MEMBRANE PROTEIN YBBJ"/>
    <property type="match status" value="1"/>
</dbReference>
<feature type="transmembrane region" description="Helical" evidence="6">
    <location>
        <begin position="396"/>
        <end position="418"/>
    </location>
</feature>
<feature type="domain" description="NfeD1b N-terminal" evidence="9">
    <location>
        <begin position="47"/>
        <end position="150"/>
    </location>
</feature>
<dbReference type="InterPro" id="IPR002810">
    <property type="entry name" value="NfeD-like_C"/>
</dbReference>
<proteinExistence type="predicted"/>
<evidence type="ECO:0000256" key="5">
    <source>
        <dbReference type="SAM" id="MobiDB-lite"/>
    </source>
</evidence>
<evidence type="ECO:0000256" key="1">
    <source>
        <dbReference type="ARBA" id="ARBA00004141"/>
    </source>
</evidence>
<dbReference type="SUPFAM" id="SSF52096">
    <property type="entry name" value="ClpP/crotonase"/>
    <property type="match status" value="1"/>
</dbReference>
<feature type="transmembrane region" description="Helical" evidence="6">
    <location>
        <begin position="343"/>
        <end position="362"/>
    </location>
</feature>
<keyword evidence="4 6" id="KW-0472">Membrane</keyword>
<evidence type="ECO:0000256" key="4">
    <source>
        <dbReference type="ARBA" id="ARBA00023136"/>
    </source>
</evidence>
<dbReference type="RefSeq" id="WP_371392573.1">
    <property type="nucleotide sequence ID" value="NZ_CP163421.1"/>
</dbReference>
<feature type="transmembrane region" description="Helical" evidence="6">
    <location>
        <begin position="297"/>
        <end position="313"/>
    </location>
</feature>
<comment type="subcellular location">
    <subcellularLocation>
        <location evidence="1">Membrane</location>
        <topology evidence="1">Multi-pass membrane protein</topology>
    </subcellularLocation>
</comment>
<name>A0ABV9NCV8_9PROT</name>
<feature type="domain" description="NfeD integral membrane" evidence="8">
    <location>
        <begin position="296"/>
        <end position="410"/>
    </location>
</feature>
<protein>
    <submittedName>
        <fullName evidence="10">Nodulation protein NfeD</fullName>
    </submittedName>
</protein>